<dbReference type="Pfam" id="PF00561">
    <property type="entry name" value="Abhydrolase_1"/>
    <property type="match status" value="1"/>
</dbReference>
<feature type="domain" description="AB hydrolase-1" evidence="1">
    <location>
        <begin position="37"/>
        <end position="269"/>
    </location>
</feature>
<keyword evidence="3" id="KW-1185">Reference proteome</keyword>
<dbReference type="GO" id="GO:0004806">
    <property type="term" value="F:triacylglycerol lipase activity"/>
    <property type="evidence" value="ECO:0007669"/>
    <property type="project" value="TreeGrafter"/>
</dbReference>
<dbReference type="SUPFAM" id="SSF53474">
    <property type="entry name" value="alpha/beta-Hydrolases"/>
    <property type="match status" value="1"/>
</dbReference>
<dbReference type="GO" id="GO:0046503">
    <property type="term" value="P:glycerolipid catabolic process"/>
    <property type="evidence" value="ECO:0007669"/>
    <property type="project" value="TreeGrafter"/>
</dbReference>
<dbReference type="PANTHER" id="PTHR43433:SF5">
    <property type="entry name" value="AB HYDROLASE-1 DOMAIN-CONTAINING PROTEIN"/>
    <property type="match status" value="1"/>
</dbReference>
<dbReference type="InterPro" id="IPR000073">
    <property type="entry name" value="AB_hydrolase_1"/>
</dbReference>
<sequence>MGIEYATNGDVSIAYETFGTGGEPLLLVLGIDYQMVWWNDAFCRRLVDAGFHVARYDNRDTGLSTHFPHQAAGSPWKVLARAPYTMADMAGDGLAVMDALGWSAAHVLGGTSAIAQAMALLHPQRVRGLTLCMSMPATAGPLRALRYLKFGVFKEIRKLPRPVTPQEHVEYLVATYRLQASPGYPFPEEWVREVAALSHHRAPHDPRTTQRHLAAGRATRLPPLSGITAPTLVVSGAEDPMVKPSGGRDLAAQIPGAQFVEYPGVGHDLPEGIWDDVIARMPRTAAIT</sequence>
<dbReference type="PANTHER" id="PTHR43433">
    <property type="entry name" value="HYDROLASE, ALPHA/BETA FOLD FAMILY PROTEIN"/>
    <property type="match status" value="1"/>
</dbReference>
<gene>
    <name evidence="2" type="ORF">Acy02nite_89240</name>
</gene>
<evidence type="ECO:0000313" key="2">
    <source>
        <dbReference type="EMBL" id="GID71043.1"/>
    </source>
</evidence>
<dbReference type="EMBL" id="BOMH01000095">
    <property type="protein sequence ID" value="GID71043.1"/>
    <property type="molecule type" value="Genomic_DNA"/>
</dbReference>
<evidence type="ECO:0000313" key="3">
    <source>
        <dbReference type="Proteomes" id="UP000619479"/>
    </source>
</evidence>
<comment type="caution">
    <text evidence="2">The sequence shown here is derived from an EMBL/GenBank/DDBJ whole genome shotgun (WGS) entry which is preliminary data.</text>
</comment>
<dbReference type="RefSeq" id="WP_203755680.1">
    <property type="nucleotide sequence ID" value="NZ_BAAAUC010000088.1"/>
</dbReference>
<proteinExistence type="predicted"/>
<evidence type="ECO:0000259" key="1">
    <source>
        <dbReference type="Pfam" id="PF00561"/>
    </source>
</evidence>
<reference evidence="2" key="1">
    <citation type="submission" date="2021-01" db="EMBL/GenBank/DDBJ databases">
        <title>Whole genome shotgun sequence of Actinoplanes cyaneus NBRC 14990.</title>
        <authorList>
            <person name="Komaki H."/>
            <person name="Tamura T."/>
        </authorList>
    </citation>
    <scope>NUCLEOTIDE SEQUENCE</scope>
    <source>
        <strain evidence="2">NBRC 14990</strain>
    </source>
</reference>
<dbReference type="InterPro" id="IPR029058">
    <property type="entry name" value="AB_hydrolase_fold"/>
</dbReference>
<protein>
    <submittedName>
        <fullName evidence="2">Alpha/beta hydrolase</fullName>
    </submittedName>
</protein>
<dbReference type="AlphaFoldDB" id="A0A919ITB9"/>
<dbReference type="Proteomes" id="UP000619479">
    <property type="component" value="Unassembled WGS sequence"/>
</dbReference>
<accession>A0A919ITB9</accession>
<name>A0A919ITB9_9ACTN</name>
<keyword evidence="2" id="KW-0378">Hydrolase</keyword>
<dbReference type="Gene3D" id="3.40.50.1820">
    <property type="entry name" value="alpha/beta hydrolase"/>
    <property type="match status" value="1"/>
</dbReference>
<dbReference type="InterPro" id="IPR050471">
    <property type="entry name" value="AB_hydrolase"/>
</dbReference>
<organism evidence="2 3">
    <name type="scientific">Actinoplanes cyaneus</name>
    <dbReference type="NCBI Taxonomy" id="52696"/>
    <lineage>
        <taxon>Bacteria</taxon>
        <taxon>Bacillati</taxon>
        <taxon>Actinomycetota</taxon>
        <taxon>Actinomycetes</taxon>
        <taxon>Micromonosporales</taxon>
        <taxon>Micromonosporaceae</taxon>
        <taxon>Actinoplanes</taxon>
    </lineage>
</organism>